<name>A0A368VIQ4_9BACL</name>
<dbReference type="Proteomes" id="UP000252415">
    <property type="component" value="Unassembled WGS sequence"/>
</dbReference>
<evidence type="ECO:0000313" key="3">
    <source>
        <dbReference type="Proteomes" id="UP000252415"/>
    </source>
</evidence>
<sequence length="69" mass="8016">MFTRFVEKEGKVMFIILSVLIMSGLFIYMLLSPPLTKERSVRITRGAPANEQNYKLSIMSLKEEQHSHE</sequence>
<keyword evidence="1" id="KW-1133">Transmembrane helix</keyword>
<accession>A0A368VIQ4</accession>
<organism evidence="2 3">
    <name type="scientific">Paenibacillus prosopidis</name>
    <dbReference type="NCBI Taxonomy" id="630520"/>
    <lineage>
        <taxon>Bacteria</taxon>
        <taxon>Bacillati</taxon>
        <taxon>Bacillota</taxon>
        <taxon>Bacilli</taxon>
        <taxon>Bacillales</taxon>
        <taxon>Paenibacillaceae</taxon>
        <taxon>Paenibacillus</taxon>
    </lineage>
</organism>
<evidence type="ECO:0000256" key="1">
    <source>
        <dbReference type="SAM" id="Phobius"/>
    </source>
</evidence>
<dbReference type="AlphaFoldDB" id="A0A368VIQ4"/>
<feature type="transmembrane region" description="Helical" evidence="1">
    <location>
        <begin position="12"/>
        <end position="31"/>
    </location>
</feature>
<reference evidence="2 3" key="1">
    <citation type="submission" date="2018-07" db="EMBL/GenBank/DDBJ databases">
        <title>Genomic Encyclopedia of Type Strains, Phase III (KMG-III): the genomes of soil and plant-associated and newly described type strains.</title>
        <authorList>
            <person name="Whitman W."/>
        </authorList>
    </citation>
    <scope>NUCLEOTIDE SEQUENCE [LARGE SCALE GENOMIC DNA]</scope>
    <source>
        <strain evidence="2 3">CECT 7506</strain>
    </source>
</reference>
<gene>
    <name evidence="2" type="ORF">DFP97_1339</name>
</gene>
<proteinExistence type="predicted"/>
<evidence type="ECO:0000313" key="2">
    <source>
        <dbReference type="EMBL" id="RCW40557.1"/>
    </source>
</evidence>
<keyword evidence="1" id="KW-0472">Membrane</keyword>
<comment type="caution">
    <text evidence="2">The sequence shown here is derived from an EMBL/GenBank/DDBJ whole genome shotgun (WGS) entry which is preliminary data.</text>
</comment>
<dbReference type="EMBL" id="QPJD01000033">
    <property type="protein sequence ID" value="RCW40557.1"/>
    <property type="molecule type" value="Genomic_DNA"/>
</dbReference>
<keyword evidence="1" id="KW-0812">Transmembrane</keyword>
<protein>
    <submittedName>
        <fullName evidence="2">Uncharacterized protein</fullName>
    </submittedName>
</protein>
<keyword evidence="3" id="KW-1185">Reference proteome</keyword>